<sequence>MRRSVAGCAVAWVMMCGGALAQAPAGAVAEVQHSYEGVKANILKSADKMPAGDYTYKPVPDVRTYARVVNHISEAQLRSCGALNGTPADKLAKVPPETADKDAVVTALKASFAECDKAFASLTDAILLEMVTVGQGKRSRIGVVWGTVSHDNEQYATLALYLRLKGIAPPSSEK</sequence>
<dbReference type="EMBL" id="SHKW01000001">
    <property type="protein sequence ID" value="RZU42010.1"/>
    <property type="molecule type" value="Genomic_DNA"/>
</dbReference>
<evidence type="ECO:0000256" key="1">
    <source>
        <dbReference type="SAM" id="SignalP"/>
    </source>
</evidence>
<feature type="signal peptide" evidence="1">
    <location>
        <begin position="1"/>
        <end position="21"/>
    </location>
</feature>
<dbReference type="SUPFAM" id="SSF109854">
    <property type="entry name" value="DinB/YfiT-like putative metalloenzymes"/>
    <property type="match status" value="1"/>
</dbReference>
<evidence type="ECO:0000259" key="2">
    <source>
        <dbReference type="Pfam" id="PF12867"/>
    </source>
</evidence>
<gene>
    <name evidence="3" type="ORF">BDD14_3552</name>
</gene>
<feature type="domain" description="DinB-like" evidence="2">
    <location>
        <begin position="37"/>
        <end position="155"/>
    </location>
</feature>
<evidence type="ECO:0000313" key="3">
    <source>
        <dbReference type="EMBL" id="RZU42010.1"/>
    </source>
</evidence>
<proteinExistence type="predicted"/>
<dbReference type="Proteomes" id="UP000292958">
    <property type="component" value="Unassembled WGS sequence"/>
</dbReference>
<name>A0A4Q7YWD7_9BACT</name>
<keyword evidence="4" id="KW-1185">Reference proteome</keyword>
<protein>
    <submittedName>
        <fullName evidence="3">DinB family protein</fullName>
    </submittedName>
</protein>
<organism evidence="3 4">
    <name type="scientific">Edaphobacter modestus</name>
    <dbReference type="NCBI Taxonomy" id="388466"/>
    <lineage>
        <taxon>Bacteria</taxon>
        <taxon>Pseudomonadati</taxon>
        <taxon>Acidobacteriota</taxon>
        <taxon>Terriglobia</taxon>
        <taxon>Terriglobales</taxon>
        <taxon>Acidobacteriaceae</taxon>
        <taxon>Edaphobacter</taxon>
    </lineage>
</organism>
<dbReference type="Pfam" id="PF12867">
    <property type="entry name" value="DinB_2"/>
    <property type="match status" value="1"/>
</dbReference>
<accession>A0A4Q7YWD7</accession>
<dbReference type="InterPro" id="IPR024775">
    <property type="entry name" value="DinB-like"/>
</dbReference>
<dbReference type="RefSeq" id="WP_130419831.1">
    <property type="nucleotide sequence ID" value="NZ_SHKW01000001.1"/>
</dbReference>
<reference evidence="3 4" key="1">
    <citation type="submission" date="2019-02" db="EMBL/GenBank/DDBJ databases">
        <title>Genomic Encyclopedia of Archaeal and Bacterial Type Strains, Phase II (KMG-II): from individual species to whole genera.</title>
        <authorList>
            <person name="Goeker M."/>
        </authorList>
    </citation>
    <scope>NUCLEOTIDE SEQUENCE [LARGE SCALE GENOMIC DNA]</scope>
    <source>
        <strain evidence="3 4">DSM 18101</strain>
    </source>
</reference>
<dbReference type="AlphaFoldDB" id="A0A4Q7YWD7"/>
<dbReference type="Gene3D" id="1.20.120.450">
    <property type="entry name" value="dinb family like domain"/>
    <property type="match status" value="1"/>
</dbReference>
<dbReference type="OrthoDB" id="120106at2"/>
<keyword evidence="1" id="KW-0732">Signal</keyword>
<evidence type="ECO:0000313" key="4">
    <source>
        <dbReference type="Proteomes" id="UP000292958"/>
    </source>
</evidence>
<dbReference type="InterPro" id="IPR034660">
    <property type="entry name" value="DinB/YfiT-like"/>
</dbReference>
<comment type="caution">
    <text evidence="3">The sequence shown here is derived from an EMBL/GenBank/DDBJ whole genome shotgun (WGS) entry which is preliminary data.</text>
</comment>
<feature type="chain" id="PRO_5020234939" evidence="1">
    <location>
        <begin position="22"/>
        <end position="174"/>
    </location>
</feature>